<dbReference type="Pfam" id="PF09792">
    <property type="entry name" value="But2"/>
    <property type="match status" value="1"/>
</dbReference>
<evidence type="ECO:0000256" key="1">
    <source>
        <dbReference type="SAM" id="MobiDB-lite"/>
    </source>
</evidence>
<dbReference type="InterPro" id="IPR018620">
    <property type="entry name" value="Ubiquitin3-bd_protein_But2_C"/>
</dbReference>
<dbReference type="Pfam" id="PF22799">
    <property type="entry name" value="PIR1-like_C"/>
    <property type="match status" value="1"/>
</dbReference>
<evidence type="ECO:0000313" key="4">
    <source>
        <dbReference type="EMBL" id="KAL1603613.1"/>
    </source>
</evidence>
<reference evidence="4 5" key="1">
    <citation type="submission" date="2024-02" db="EMBL/GenBank/DDBJ databases">
        <title>De novo assembly and annotation of 12 fungi associated with fruit tree decline syndrome in Ontario, Canada.</title>
        <authorList>
            <person name="Sulman M."/>
            <person name="Ellouze W."/>
            <person name="Ilyukhin E."/>
        </authorList>
    </citation>
    <scope>NUCLEOTIDE SEQUENCE [LARGE SCALE GENOMIC DNA]</scope>
    <source>
        <strain evidence="4 5">M42-189</strain>
    </source>
</reference>
<dbReference type="PANTHER" id="PTHR39613">
    <property type="entry name" value="ANCHORED CELL WALL PROTEIN, PUTATIVE (AFU_ORTHOLOGUE AFUA_4G08960)-RELATED"/>
    <property type="match status" value="1"/>
</dbReference>
<proteinExistence type="predicted"/>
<feature type="compositionally biased region" description="Low complexity" evidence="1">
    <location>
        <begin position="154"/>
        <end position="230"/>
    </location>
</feature>
<feature type="compositionally biased region" description="Low complexity" evidence="1">
    <location>
        <begin position="326"/>
        <end position="350"/>
    </location>
</feature>
<keyword evidence="5" id="KW-1185">Reference proteome</keyword>
<protein>
    <recommendedName>
        <fullName evidence="6">Ubiquitin 3 binding protein But2 C-terminal domain-containing protein</fullName>
    </recommendedName>
</protein>
<comment type="caution">
    <text evidence="4">The sequence shown here is derived from an EMBL/GenBank/DDBJ whole genome shotgun (WGS) entry which is preliminary data.</text>
</comment>
<evidence type="ECO:0008006" key="6">
    <source>
        <dbReference type="Google" id="ProtNLM"/>
    </source>
</evidence>
<name>A0ABR3RHE9_9PLEO</name>
<feature type="compositionally biased region" description="Low complexity" evidence="1">
    <location>
        <begin position="356"/>
        <end position="366"/>
    </location>
</feature>
<evidence type="ECO:0000259" key="3">
    <source>
        <dbReference type="Pfam" id="PF22799"/>
    </source>
</evidence>
<evidence type="ECO:0000313" key="5">
    <source>
        <dbReference type="Proteomes" id="UP001521785"/>
    </source>
</evidence>
<dbReference type="EMBL" id="JAKJXO020000006">
    <property type="protein sequence ID" value="KAL1603613.1"/>
    <property type="molecule type" value="Genomic_DNA"/>
</dbReference>
<dbReference type="Proteomes" id="UP001521785">
    <property type="component" value="Unassembled WGS sequence"/>
</dbReference>
<organism evidence="4 5">
    <name type="scientific">Paraconiothyrium brasiliense</name>
    <dbReference type="NCBI Taxonomy" id="300254"/>
    <lineage>
        <taxon>Eukaryota</taxon>
        <taxon>Fungi</taxon>
        <taxon>Dikarya</taxon>
        <taxon>Ascomycota</taxon>
        <taxon>Pezizomycotina</taxon>
        <taxon>Dothideomycetes</taxon>
        <taxon>Pleosporomycetidae</taxon>
        <taxon>Pleosporales</taxon>
        <taxon>Massarineae</taxon>
        <taxon>Didymosphaeriaceae</taxon>
        <taxon>Paraconiothyrium</taxon>
    </lineage>
</organism>
<feature type="domain" description="Cell wall mannoprotein PIR1-like C-terminal" evidence="3">
    <location>
        <begin position="64"/>
        <end position="137"/>
    </location>
</feature>
<evidence type="ECO:0000259" key="2">
    <source>
        <dbReference type="Pfam" id="PF09792"/>
    </source>
</evidence>
<sequence>MKYAISPLAFAVGSSALAIRGQSQQCVQLQASGGASGILGQLSDGQNRVGGGHSAACYCLDGNGGFTDSNGRGCILTPPTTQFQCDSGASPTNGFAINGGSVTYNGSSKFYACPVNDNGEYNVYSQPAPGQDKCVEITLNAGQSCGGGNGGGASSSPSQPAQSQPAQSQPPQQSQPPKASQPPASQPGYSTPPKESQPPKQSQPSQPGYSAPPQQSQPPKESQTPKSSQPAPSQPGYSVPPTASQPPASQPPASSKPAASQPAQSQSAPSQPGYSVPQPSQPASSKPAPSQPVSSKPAPSQPAASQPGYSVPQQSQPTPSKPAPSQPAQSQPAASQPGYSVPPQSQSTPSKPAPSQPAQSSPPSNGSGNGTGCPADLNGEYQYPHLIVPVSSSQPSNAPGTSYNGKANGDVCSLFNFDIPQSYSGHSCSLVFLFPEQKDLETSSYTVSGSGGLEFSKCDTNASQKTSWDNKGTCTAVKTVDNVAPGNSYTIVSNSCAAGQTVTYQMCSTGGLSLEYFQDYNPSPIGAYVREC</sequence>
<feature type="domain" description="Ubiquitin 3 binding protein But2 C-terminal" evidence="2">
    <location>
        <begin position="382"/>
        <end position="522"/>
    </location>
</feature>
<accession>A0ABR3RHE9</accession>
<feature type="compositionally biased region" description="Low complexity" evidence="1">
    <location>
        <begin position="240"/>
        <end position="318"/>
    </location>
</feature>
<dbReference type="PANTHER" id="PTHR39613:SF1">
    <property type="entry name" value="ANCHORED CELL WALL PROTEIN, PUTATIVE (AFU_ORTHOLOGUE AFUA_4G08960)-RELATED"/>
    <property type="match status" value="1"/>
</dbReference>
<dbReference type="InterPro" id="IPR054508">
    <property type="entry name" value="PIR1-like_C"/>
</dbReference>
<gene>
    <name evidence="4" type="ORF">SLS60_005201</name>
</gene>
<feature type="region of interest" description="Disordered" evidence="1">
    <location>
        <begin position="145"/>
        <end position="379"/>
    </location>
</feature>